<evidence type="ECO:0000313" key="4">
    <source>
        <dbReference type="Proteomes" id="UP000313988"/>
    </source>
</evidence>
<evidence type="ECO:0000313" key="3">
    <source>
        <dbReference type="EMBL" id="TNM67281.1"/>
    </source>
</evidence>
<dbReference type="AlphaFoldDB" id="A0A5C4XV98"/>
<keyword evidence="5" id="KW-1185">Reference proteome</keyword>
<reference evidence="2 5" key="2">
    <citation type="submission" date="2020-08" db="EMBL/GenBank/DDBJ databases">
        <title>Genomic Encyclopedia of Type Strains, Phase IV (KMG-IV): sequencing the most valuable type-strain genomes for metagenomic binning, comparative biology and taxonomic classification.</title>
        <authorList>
            <person name="Goeker M."/>
        </authorList>
    </citation>
    <scope>NUCLEOTIDE SEQUENCE [LARGE SCALE GENOMIC DNA]</scope>
    <source>
        <strain evidence="2 5">DSM 12027</strain>
    </source>
</reference>
<dbReference type="GO" id="GO:0010181">
    <property type="term" value="F:FMN binding"/>
    <property type="evidence" value="ECO:0007669"/>
    <property type="project" value="TreeGrafter"/>
</dbReference>
<dbReference type="PANTHER" id="PTHR30543:SF21">
    <property type="entry name" value="NAD(P)H-DEPENDENT FMN REDUCTASE LOT6"/>
    <property type="match status" value="1"/>
</dbReference>
<gene>
    <name evidence="3" type="ORF">FHR04_18665</name>
    <name evidence="2" type="ORF">HNQ04_003859</name>
</gene>
<comment type="caution">
    <text evidence="3">The sequence shown here is derived from an EMBL/GenBank/DDBJ whole genome shotgun (WGS) entry which is preliminary data.</text>
</comment>
<evidence type="ECO:0000259" key="1">
    <source>
        <dbReference type="Pfam" id="PF03358"/>
    </source>
</evidence>
<dbReference type="GO" id="GO:0005829">
    <property type="term" value="C:cytosol"/>
    <property type="evidence" value="ECO:0007669"/>
    <property type="project" value="TreeGrafter"/>
</dbReference>
<protein>
    <submittedName>
        <fullName evidence="2">Chromate reductase</fullName>
    </submittedName>
    <submittedName>
        <fullName evidence="3">NAD(P)H-dependent oxidoreductase</fullName>
    </submittedName>
</protein>
<dbReference type="InterPro" id="IPR050712">
    <property type="entry name" value="NAD(P)H-dep_reductase"/>
</dbReference>
<dbReference type="Pfam" id="PF03358">
    <property type="entry name" value="FMN_red"/>
    <property type="match status" value="1"/>
</dbReference>
<proteinExistence type="predicted"/>
<dbReference type="InterPro" id="IPR005025">
    <property type="entry name" value="FMN_Rdtase-like_dom"/>
</dbReference>
<organism evidence="3 4">
    <name type="scientific">Deinococcus radiopugnans ATCC 19172</name>
    <dbReference type="NCBI Taxonomy" id="585398"/>
    <lineage>
        <taxon>Bacteria</taxon>
        <taxon>Thermotogati</taxon>
        <taxon>Deinococcota</taxon>
        <taxon>Deinococci</taxon>
        <taxon>Deinococcales</taxon>
        <taxon>Deinococcaceae</taxon>
        <taxon>Deinococcus</taxon>
    </lineage>
</organism>
<evidence type="ECO:0000313" key="2">
    <source>
        <dbReference type="EMBL" id="MBB6018578.1"/>
    </source>
</evidence>
<dbReference type="InterPro" id="IPR029039">
    <property type="entry name" value="Flavoprotein-like_sf"/>
</dbReference>
<dbReference type="Proteomes" id="UP000313988">
    <property type="component" value="Unassembled WGS sequence"/>
</dbReference>
<dbReference type="SUPFAM" id="SSF52218">
    <property type="entry name" value="Flavoproteins"/>
    <property type="match status" value="1"/>
</dbReference>
<dbReference type="Gene3D" id="3.40.50.360">
    <property type="match status" value="1"/>
</dbReference>
<reference evidence="3 4" key="1">
    <citation type="submission" date="2019-06" db="EMBL/GenBank/DDBJ databases">
        <title>Genome sequence of Deinococcus radiopugnans ATCC 19172.</title>
        <authorList>
            <person name="Maclea K.S."/>
            <person name="Maynard C.R."/>
        </authorList>
    </citation>
    <scope>NUCLEOTIDE SEQUENCE [LARGE SCALE GENOMIC DNA]</scope>
    <source>
        <strain evidence="3 4">ATCC 19172</strain>
    </source>
</reference>
<evidence type="ECO:0000313" key="5">
    <source>
        <dbReference type="Proteomes" id="UP000629870"/>
    </source>
</evidence>
<feature type="domain" description="NADPH-dependent FMN reductase-like" evidence="1">
    <location>
        <begin position="8"/>
        <end position="154"/>
    </location>
</feature>
<dbReference type="RefSeq" id="WP_139404721.1">
    <property type="nucleotide sequence ID" value="NZ_JACHEW010000034.1"/>
</dbReference>
<dbReference type="OrthoDB" id="9806724at2"/>
<sequence length="201" mass="21402">MTQPTPLKVLGVAGSLRRASYNRALLAAAQKLCPDGVTLDVFDLAPLPLYDQDLDTDAAPHAVQAFRDALWAADAMLIATPEYNHGIPGVLKNALDWASRPPQHQPLKGLPVAIMGATPSMWGTARAQAQLRQVLVFPSAVVMPQPEVLVANATGKFDAEGRLVDDATRSFVHGLMVALAAWTHQVVQPKAPAAQTTVTTT</sequence>
<dbReference type="EMBL" id="JACHEW010000034">
    <property type="protein sequence ID" value="MBB6018578.1"/>
    <property type="molecule type" value="Genomic_DNA"/>
</dbReference>
<dbReference type="GO" id="GO:0016491">
    <property type="term" value="F:oxidoreductase activity"/>
    <property type="evidence" value="ECO:0007669"/>
    <property type="project" value="InterPro"/>
</dbReference>
<dbReference type="PANTHER" id="PTHR30543">
    <property type="entry name" value="CHROMATE REDUCTASE"/>
    <property type="match status" value="1"/>
</dbReference>
<dbReference type="Proteomes" id="UP000629870">
    <property type="component" value="Unassembled WGS sequence"/>
</dbReference>
<name>A0A5C4XV98_9DEIO</name>
<accession>A0A5C4XV98</accession>
<dbReference type="EMBL" id="VDMO01000032">
    <property type="protein sequence ID" value="TNM67281.1"/>
    <property type="molecule type" value="Genomic_DNA"/>
</dbReference>